<name>A0ABW1INK8_9BACL</name>
<evidence type="ECO:0000313" key="2">
    <source>
        <dbReference type="Proteomes" id="UP001596250"/>
    </source>
</evidence>
<comment type="caution">
    <text evidence="1">The sequence shown here is derived from an EMBL/GenBank/DDBJ whole genome shotgun (WGS) entry which is preliminary data.</text>
</comment>
<gene>
    <name evidence="1" type="ORF">ACFPXP_09530</name>
</gene>
<accession>A0ABW1INK8</accession>
<reference evidence="2" key="1">
    <citation type="journal article" date="2019" name="Int. J. Syst. Evol. Microbiol.">
        <title>The Global Catalogue of Microorganisms (GCM) 10K type strain sequencing project: providing services to taxonomists for standard genome sequencing and annotation.</title>
        <authorList>
            <consortium name="The Broad Institute Genomics Platform"/>
            <consortium name="The Broad Institute Genome Sequencing Center for Infectious Disease"/>
            <person name="Wu L."/>
            <person name="Ma J."/>
        </authorList>
    </citation>
    <scope>NUCLEOTIDE SEQUENCE [LARGE SCALE GENOMIC DNA]</scope>
    <source>
        <strain evidence="2">CCM 8749</strain>
    </source>
</reference>
<protein>
    <submittedName>
        <fullName evidence="1">Uncharacterized protein</fullName>
    </submittedName>
</protein>
<dbReference type="EMBL" id="JBHSQV010000125">
    <property type="protein sequence ID" value="MFC5986657.1"/>
    <property type="molecule type" value="Genomic_DNA"/>
</dbReference>
<keyword evidence="2" id="KW-1185">Reference proteome</keyword>
<sequence>MNTAEYQFSDLDQNPEAIQKIKLLEQQLAEQIGEPITLIAYTPRENDSSLGCRAGLDD</sequence>
<dbReference type="Proteomes" id="UP001596250">
    <property type="component" value="Unassembled WGS sequence"/>
</dbReference>
<organism evidence="1 2">
    <name type="scientific">Marinicrinis lubricantis</name>
    <dbReference type="NCBI Taxonomy" id="2086470"/>
    <lineage>
        <taxon>Bacteria</taxon>
        <taxon>Bacillati</taxon>
        <taxon>Bacillota</taxon>
        <taxon>Bacilli</taxon>
        <taxon>Bacillales</taxon>
        <taxon>Paenibacillaceae</taxon>
    </lineage>
</organism>
<evidence type="ECO:0000313" key="1">
    <source>
        <dbReference type="EMBL" id="MFC5986657.1"/>
    </source>
</evidence>
<dbReference type="RefSeq" id="WP_379893972.1">
    <property type="nucleotide sequence ID" value="NZ_CBCSCT010000083.1"/>
</dbReference>
<proteinExistence type="predicted"/>